<dbReference type="InterPro" id="IPR028362">
    <property type="entry name" value="AlgI"/>
</dbReference>
<dbReference type="OrthoDB" id="340310at2"/>
<evidence type="ECO:0000256" key="5">
    <source>
        <dbReference type="ARBA" id="ARBA00022692"/>
    </source>
</evidence>
<evidence type="ECO:0000256" key="4">
    <source>
        <dbReference type="ARBA" id="ARBA00022679"/>
    </source>
</evidence>
<keyword evidence="4 9" id="KW-0808">Transferase</keyword>
<keyword evidence="6 10" id="KW-1133">Transmembrane helix</keyword>
<evidence type="ECO:0000256" key="1">
    <source>
        <dbReference type="ARBA" id="ARBA00004651"/>
    </source>
</evidence>
<evidence type="ECO:0000256" key="7">
    <source>
        <dbReference type="ARBA" id="ARBA00023136"/>
    </source>
</evidence>
<feature type="transmembrane region" description="Helical" evidence="10">
    <location>
        <begin position="391"/>
        <end position="410"/>
    </location>
</feature>
<dbReference type="PANTHER" id="PTHR13285">
    <property type="entry name" value="ACYLTRANSFERASE"/>
    <property type="match status" value="1"/>
</dbReference>
<keyword evidence="3 9" id="KW-1003">Cell membrane</keyword>
<keyword evidence="8 9" id="KW-0012">Acyltransferase</keyword>
<evidence type="ECO:0000313" key="11">
    <source>
        <dbReference type="EMBL" id="TGL61863.1"/>
    </source>
</evidence>
<feature type="transmembrane region" description="Helical" evidence="10">
    <location>
        <begin position="103"/>
        <end position="125"/>
    </location>
</feature>
<keyword evidence="12" id="KW-1185">Reference proteome</keyword>
<evidence type="ECO:0000256" key="10">
    <source>
        <dbReference type="SAM" id="Phobius"/>
    </source>
</evidence>
<accession>A0A4R9KAP4</accession>
<proteinExistence type="inferred from homology"/>
<feature type="transmembrane region" description="Helical" evidence="10">
    <location>
        <begin position="145"/>
        <end position="167"/>
    </location>
</feature>
<evidence type="ECO:0000256" key="3">
    <source>
        <dbReference type="ARBA" id="ARBA00022475"/>
    </source>
</evidence>
<evidence type="ECO:0000256" key="2">
    <source>
        <dbReference type="ARBA" id="ARBA00010323"/>
    </source>
</evidence>
<protein>
    <submittedName>
        <fullName evidence="11">MBOAT family protein</fullName>
    </submittedName>
</protein>
<dbReference type="GO" id="GO:0016746">
    <property type="term" value="F:acyltransferase activity"/>
    <property type="evidence" value="ECO:0007669"/>
    <property type="project" value="UniProtKB-KW"/>
</dbReference>
<feature type="transmembrane region" description="Helical" evidence="10">
    <location>
        <begin position="338"/>
        <end position="356"/>
    </location>
</feature>
<dbReference type="RefSeq" id="WP_135622452.1">
    <property type="nucleotide sequence ID" value="NZ_RQGD01000014.1"/>
</dbReference>
<comment type="similarity">
    <text evidence="2 9">Belongs to the membrane-bound acyltransferase family.</text>
</comment>
<dbReference type="Pfam" id="PF03062">
    <property type="entry name" value="MBOAT"/>
    <property type="match status" value="1"/>
</dbReference>
<dbReference type="InterPro" id="IPR004299">
    <property type="entry name" value="MBOAT_fam"/>
</dbReference>
<dbReference type="InterPro" id="IPR024194">
    <property type="entry name" value="Ac/AlaTfrase_AlgI/DltB"/>
</dbReference>
<feature type="transmembrane region" description="Helical" evidence="10">
    <location>
        <begin position="6"/>
        <end position="22"/>
    </location>
</feature>
<reference evidence="11" key="1">
    <citation type="journal article" date="2019" name="PLoS Negl. Trop. Dis.">
        <title>Revisiting the worldwide diversity of Leptospira species in the environment.</title>
        <authorList>
            <person name="Vincent A.T."/>
            <person name="Schiettekatte O."/>
            <person name="Bourhy P."/>
            <person name="Veyrier F.J."/>
            <person name="Picardeau M."/>
        </authorList>
    </citation>
    <scope>NUCLEOTIDE SEQUENCE [LARGE SCALE GENOMIC DNA]</scope>
    <source>
        <strain evidence="11">201702476</strain>
    </source>
</reference>
<evidence type="ECO:0000313" key="12">
    <source>
        <dbReference type="Proteomes" id="UP000297693"/>
    </source>
</evidence>
<evidence type="ECO:0000256" key="9">
    <source>
        <dbReference type="PIRNR" id="PIRNR016636"/>
    </source>
</evidence>
<keyword evidence="7 9" id="KW-0472">Membrane</keyword>
<organism evidence="11 12">
    <name type="scientific">Leptospira ognonensis</name>
    <dbReference type="NCBI Taxonomy" id="2484945"/>
    <lineage>
        <taxon>Bacteria</taxon>
        <taxon>Pseudomonadati</taxon>
        <taxon>Spirochaetota</taxon>
        <taxon>Spirochaetia</taxon>
        <taxon>Leptospirales</taxon>
        <taxon>Leptospiraceae</taxon>
        <taxon>Leptospira</taxon>
    </lineage>
</organism>
<dbReference type="EMBL" id="RQGD01000014">
    <property type="protein sequence ID" value="TGL61863.1"/>
    <property type="molecule type" value="Genomic_DNA"/>
</dbReference>
<gene>
    <name evidence="11" type="ORF">EHQ58_04415</name>
</gene>
<sequence length="498" mass="58576">MLFNSVEFLIFFPITIIIGNLLKSRWQKLFFLLASYYFYMAWQPSSIKCDARSTSGFGFLVDTLFCDFKINVYILILLFSTVIDYYSALIIEKSSKEDLRRRTFLILSLVVNLGTLGFFKYTNFLLGLLNDINVWNDFHFEAQNIILPVGISFYTFQSMSYTIDVFFGKIEARKSFLDFSLYVAFFPQLVAGPIVRAETFFRDLDHRLVVYKEHIESAFALILIGLTRKMVFADNLGKVVDSVFLNYQNANTIELWTGALAFGWQIYFDFAGYTDIAIGVARLFGFQFNPNFNFPMYCRNIADHWSRWHISFSTWIRDYIYIPLGGSRVSQFMYVRNIMITWLFAGLWHGAAYHYVSWGVWQGVMLLVHKYYSDTNIAKTLNEKGGKVYEIFARIFTMFCLSFGFILFRAENMDKAWYMMRGLLFLNDNAIPMYRWLNYRYGILIFICFIATYVFSRRPIPTLFTGNRFKFTAFVVVNIYLLLLFGITESQNFLYFQF</sequence>
<comment type="subcellular location">
    <subcellularLocation>
        <location evidence="1">Cell membrane</location>
        <topology evidence="1">Multi-pass membrane protein</topology>
    </subcellularLocation>
</comment>
<name>A0A4R9KAP4_9LEPT</name>
<feature type="transmembrane region" description="Helical" evidence="10">
    <location>
        <begin position="468"/>
        <end position="487"/>
    </location>
</feature>
<dbReference type="InterPro" id="IPR051085">
    <property type="entry name" value="MB_O-acyltransferase"/>
</dbReference>
<evidence type="ECO:0000256" key="8">
    <source>
        <dbReference type="ARBA" id="ARBA00023315"/>
    </source>
</evidence>
<dbReference type="GO" id="GO:0005886">
    <property type="term" value="C:plasma membrane"/>
    <property type="evidence" value="ECO:0007669"/>
    <property type="project" value="UniProtKB-SubCell"/>
</dbReference>
<dbReference type="AlphaFoldDB" id="A0A4R9KAP4"/>
<dbReference type="Proteomes" id="UP000297693">
    <property type="component" value="Unassembled WGS sequence"/>
</dbReference>
<evidence type="ECO:0000256" key="6">
    <source>
        <dbReference type="ARBA" id="ARBA00022989"/>
    </source>
</evidence>
<feature type="transmembrane region" description="Helical" evidence="10">
    <location>
        <begin position="439"/>
        <end position="456"/>
    </location>
</feature>
<dbReference type="PIRSF" id="PIRSF500217">
    <property type="entry name" value="AlgI"/>
    <property type="match status" value="1"/>
</dbReference>
<feature type="transmembrane region" description="Helical" evidence="10">
    <location>
        <begin position="70"/>
        <end position="91"/>
    </location>
</feature>
<comment type="caution">
    <text evidence="11">The sequence shown here is derived from an EMBL/GenBank/DDBJ whole genome shotgun (WGS) entry which is preliminary data.</text>
</comment>
<dbReference type="PANTHER" id="PTHR13285:SF23">
    <property type="entry name" value="TEICHOIC ACID D-ALANYLTRANSFERASE"/>
    <property type="match status" value="1"/>
</dbReference>
<dbReference type="PIRSF" id="PIRSF016636">
    <property type="entry name" value="AlgI_DltB"/>
    <property type="match status" value="1"/>
</dbReference>
<keyword evidence="5 10" id="KW-0812">Transmembrane</keyword>
<feature type="transmembrane region" description="Helical" evidence="10">
    <location>
        <begin position="29"/>
        <end position="47"/>
    </location>
</feature>
<dbReference type="GO" id="GO:0042121">
    <property type="term" value="P:alginic acid biosynthetic process"/>
    <property type="evidence" value="ECO:0007669"/>
    <property type="project" value="InterPro"/>
</dbReference>